<gene>
    <name evidence="2" type="ORF">GN277_00625</name>
</gene>
<proteinExistence type="predicted"/>
<name>A0A7X3MD07_9FIRM</name>
<dbReference type="EMBL" id="WUQX01000001">
    <property type="protein sequence ID" value="MXP73997.1"/>
    <property type="molecule type" value="Genomic_DNA"/>
</dbReference>
<feature type="region of interest" description="Disordered" evidence="1">
    <location>
        <begin position="36"/>
        <end position="77"/>
    </location>
</feature>
<organism evidence="2 3">
    <name type="scientific">Sporofaciens musculi</name>
    <dbReference type="NCBI Taxonomy" id="2681861"/>
    <lineage>
        <taxon>Bacteria</taxon>
        <taxon>Bacillati</taxon>
        <taxon>Bacillota</taxon>
        <taxon>Clostridia</taxon>
        <taxon>Lachnospirales</taxon>
        <taxon>Lachnospiraceae</taxon>
        <taxon>Sporofaciens</taxon>
    </lineage>
</organism>
<dbReference type="AlphaFoldDB" id="A0A7X3MD07"/>
<sequence>MLLFALIATMAKPMNSYAQIEITEDGEKKEIVQDEIVQPKNPTVESSQQLQKDSVEKKNGKDDSEKQENGIDVKLDI</sequence>
<accession>A0A7X3MD07</accession>
<reference evidence="2 3" key="1">
    <citation type="submission" date="2019-12" db="EMBL/GenBank/DDBJ databases">
        <title>Sporaefaciens musculi gen. nov., sp. nov., a novel bacterium isolated from the caecum of an obese mouse.</title>
        <authorList>
            <person name="Rasmussen T.S."/>
            <person name="Streidl T."/>
            <person name="Hitch T.C.A."/>
            <person name="Wortmann E."/>
            <person name="Deptula P."/>
            <person name="Hansen M."/>
            <person name="Nielsen D.S."/>
            <person name="Clavel T."/>
            <person name="Vogensen F.K."/>
        </authorList>
    </citation>
    <scope>NUCLEOTIDE SEQUENCE [LARGE SCALE GENOMIC DNA]</scope>
    <source>
        <strain evidence="2 3">WCA-9-b2</strain>
    </source>
</reference>
<feature type="compositionally biased region" description="Polar residues" evidence="1">
    <location>
        <begin position="40"/>
        <end position="52"/>
    </location>
</feature>
<comment type="caution">
    <text evidence="2">The sequence shown here is derived from an EMBL/GenBank/DDBJ whole genome shotgun (WGS) entry which is preliminary data.</text>
</comment>
<feature type="compositionally biased region" description="Basic and acidic residues" evidence="1">
    <location>
        <begin position="53"/>
        <end position="77"/>
    </location>
</feature>
<evidence type="ECO:0000313" key="3">
    <source>
        <dbReference type="Proteomes" id="UP000460412"/>
    </source>
</evidence>
<evidence type="ECO:0000256" key="1">
    <source>
        <dbReference type="SAM" id="MobiDB-lite"/>
    </source>
</evidence>
<keyword evidence="3" id="KW-1185">Reference proteome</keyword>
<dbReference type="Proteomes" id="UP000460412">
    <property type="component" value="Unassembled WGS sequence"/>
</dbReference>
<evidence type="ECO:0000313" key="2">
    <source>
        <dbReference type="EMBL" id="MXP73997.1"/>
    </source>
</evidence>
<protein>
    <submittedName>
        <fullName evidence="2">Uncharacterized protein</fullName>
    </submittedName>
</protein>
<dbReference type="RefSeq" id="WP_159749000.1">
    <property type="nucleotide sequence ID" value="NZ_WUQX01000001.1"/>
</dbReference>